<dbReference type="EC" id="1.3.1.-" evidence="4"/>
<dbReference type="SUPFAM" id="SSF51735">
    <property type="entry name" value="NAD(P)-binding Rossmann-fold domains"/>
    <property type="match status" value="1"/>
</dbReference>
<gene>
    <name evidence="4" type="primary">actIII</name>
    <name evidence="4" type="ORF">LAL4801_04305</name>
</gene>
<protein>
    <submittedName>
        <fullName evidence="4">Putative ketoacyl reductase</fullName>
        <ecNumber evidence="4">1.3.1.-</ecNumber>
    </submittedName>
</protein>
<dbReference type="FunFam" id="3.40.50.720:FF:000084">
    <property type="entry name" value="Short-chain dehydrogenase reductase"/>
    <property type="match status" value="1"/>
</dbReference>
<evidence type="ECO:0000259" key="3">
    <source>
        <dbReference type="SMART" id="SM00822"/>
    </source>
</evidence>
<evidence type="ECO:0000313" key="5">
    <source>
        <dbReference type="Proteomes" id="UP000048926"/>
    </source>
</evidence>
<dbReference type="InterPro" id="IPR050259">
    <property type="entry name" value="SDR"/>
</dbReference>
<keyword evidence="5" id="KW-1185">Reference proteome</keyword>
<name>A0A0M6YAK9_9HYPH</name>
<dbReference type="Gene3D" id="3.40.50.720">
    <property type="entry name" value="NAD(P)-binding Rossmann-like Domain"/>
    <property type="match status" value="1"/>
</dbReference>
<dbReference type="PROSITE" id="PS00061">
    <property type="entry name" value="ADH_SHORT"/>
    <property type="match status" value="1"/>
</dbReference>
<dbReference type="EMBL" id="CXST01000002">
    <property type="protein sequence ID" value="CTQ45850.1"/>
    <property type="molecule type" value="Genomic_DNA"/>
</dbReference>
<dbReference type="InterPro" id="IPR036291">
    <property type="entry name" value="NAD(P)-bd_dom_sf"/>
</dbReference>
<dbReference type="CDD" id="cd05233">
    <property type="entry name" value="SDR_c"/>
    <property type="match status" value="1"/>
</dbReference>
<accession>A0A0M6YAK9</accession>
<evidence type="ECO:0000256" key="2">
    <source>
        <dbReference type="RuleBase" id="RU000363"/>
    </source>
</evidence>
<dbReference type="InterPro" id="IPR002347">
    <property type="entry name" value="SDR_fam"/>
</dbReference>
<dbReference type="InterPro" id="IPR020904">
    <property type="entry name" value="Sc_DH/Rdtase_CS"/>
</dbReference>
<dbReference type="GO" id="GO:0016491">
    <property type="term" value="F:oxidoreductase activity"/>
    <property type="evidence" value="ECO:0007669"/>
    <property type="project" value="UniProtKB-KW"/>
</dbReference>
<keyword evidence="4" id="KW-0560">Oxidoreductase</keyword>
<dbReference type="PRINTS" id="PR00080">
    <property type="entry name" value="SDRFAMILY"/>
</dbReference>
<dbReference type="InterPro" id="IPR057326">
    <property type="entry name" value="KR_dom"/>
</dbReference>
<organism evidence="4 5">
    <name type="scientific">Roseibium aggregatum</name>
    <dbReference type="NCBI Taxonomy" id="187304"/>
    <lineage>
        <taxon>Bacteria</taxon>
        <taxon>Pseudomonadati</taxon>
        <taxon>Pseudomonadota</taxon>
        <taxon>Alphaproteobacteria</taxon>
        <taxon>Hyphomicrobiales</taxon>
        <taxon>Stappiaceae</taxon>
        <taxon>Roseibium</taxon>
    </lineage>
</organism>
<dbReference type="PROSITE" id="PS51257">
    <property type="entry name" value="PROKAR_LIPOPROTEIN"/>
    <property type="match status" value="1"/>
</dbReference>
<dbReference type="PANTHER" id="PTHR42879">
    <property type="entry name" value="3-OXOACYL-(ACYL-CARRIER-PROTEIN) REDUCTASE"/>
    <property type="match status" value="1"/>
</dbReference>
<dbReference type="RefSeq" id="WP_055659130.1">
    <property type="nucleotide sequence ID" value="NZ_CXST01000002.1"/>
</dbReference>
<dbReference type="AlphaFoldDB" id="A0A0M6YAK9"/>
<evidence type="ECO:0000313" key="4">
    <source>
        <dbReference type="EMBL" id="CTQ45850.1"/>
    </source>
</evidence>
<reference evidence="5" key="1">
    <citation type="submission" date="2015-07" db="EMBL/GenBank/DDBJ databases">
        <authorList>
            <person name="Rodrigo-Torres Lidia"/>
            <person name="Arahal R.David."/>
        </authorList>
    </citation>
    <scope>NUCLEOTIDE SEQUENCE [LARGE SCALE GENOMIC DNA]</scope>
    <source>
        <strain evidence="5">CECT 4801</strain>
    </source>
</reference>
<dbReference type="PRINTS" id="PR00081">
    <property type="entry name" value="GDHRDH"/>
</dbReference>
<dbReference type="Proteomes" id="UP000048926">
    <property type="component" value="Unassembled WGS sequence"/>
</dbReference>
<dbReference type="SMART" id="SM00822">
    <property type="entry name" value="PKS_KR"/>
    <property type="match status" value="1"/>
</dbReference>
<comment type="similarity">
    <text evidence="1 2">Belongs to the short-chain dehydrogenases/reductases (SDR) family.</text>
</comment>
<dbReference type="GO" id="GO:0032787">
    <property type="term" value="P:monocarboxylic acid metabolic process"/>
    <property type="evidence" value="ECO:0007669"/>
    <property type="project" value="UniProtKB-ARBA"/>
</dbReference>
<dbReference type="STRING" id="187304.B0E33_02360"/>
<evidence type="ECO:0000256" key="1">
    <source>
        <dbReference type="ARBA" id="ARBA00006484"/>
    </source>
</evidence>
<feature type="domain" description="Ketoreductase" evidence="3">
    <location>
        <begin position="6"/>
        <end position="176"/>
    </location>
</feature>
<dbReference type="Pfam" id="PF00106">
    <property type="entry name" value="adh_short"/>
    <property type="match status" value="1"/>
</dbReference>
<dbReference type="OrthoDB" id="9804774at2"/>
<sequence>MSVACRHILVTGGGSGVGAACAHLFAEKGAKVTILGRTEASLAEQKLPYQVCDVTDAQAVQAAVAAARTVNGPVDVVVANAGAASSKPFARTTAEDFQTMLAVNLFGVSNVWQAVLPDMKASGWGRMIAIASTAGLRGYPYVSAYSAAKHAVVGLTRSLARELARTGITVNAICPGFIETPMLHRSIDTIVEKTGMSREAAADSLKADNPQGRFIQVSEVAEAALYLCSDGAVSINGHALTLSGGEL</sequence>
<dbReference type="PANTHER" id="PTHR42879:SF2">
    <property type="entry name" value="3-OXOACYL-[ACYL-CARRIER-PROTEIN] REDUCTASE FABG"/>
    <property type="match status" value="1"/>
</dbReference>
<proteinExistence type="inferred from homology"/>